<name>A0AAV1P0M3_SCOSC</name>
<gene>
    <name evidence="1" type="ORF">FSCOSCO3_A027509</name>
</gene>
<dbReference type="Proteomes" id="UP001314229">
    <property type="component" value="Unassembled WGS sequence"/>
</dbReference>
<reference evidence="1 2" key="1">
    <citation type="submission" date="2024-01" db="EMBL/GenBank/DDBJ databases">
        <authorList>
            <person name="Alioto T."/>
            <person name="Alioto T."/>
            <person name="Gomez Garrido J."/>
        </authorList>
    </citation>
    <scope>NUCLEOTIDE SEQUENCE [LARGE SCALE GENOMIC DNA]</scope>
</reference>
<accession>A0AAV1P0M3</accession>
<keyword evidence="2" id="KW-1185">Reference proteome</keyword>
<dbReference type="AlphaFoldDB" id="A0AAV1P0M3"/>
<dbReference type="EMBL" id="CAWUFR010000081">
    <property type="protein sequence ID" value="CAK6965265.1"/>
    <property type="molecule type" value="Genomic_DNA"/>
</dbReference>
<protein>
    <submittedName>
        <fullName evidence="1">Uncharacterized protein</fullName>
    </submittedName>
</protein>
<evidence type="ECO:0000313" key="1">
    <source>
        <dbReference type="EMBL" id="CAK6965265.1"/>
    </source>
</evidence>
<sequence>MVAEEEAEAERRVIQNIGLHPKSVMLYSLKTLNIFFDRCKEDIVYLDATGSIVRKGKGQTSPFYVYELVVRHPTKGSSPLPVATYITSDHTTASVSHFLGASKHYHLTMHVFGLMTRASTLKELDEVVISANMVFSSSQWSKC</sequence>
<organism evidence="1 2">
    <name type="scientific">Scomber scombrus</name>
    <name type="common">Atlantic mackerel</name>
    <name type="synonym">Scomber vernalis</name>
    <dbReference type="NCBI Taxonomy" id="13677"/>
    <lineage>
        <taxon>Eukaryota</taxon>
        <taxon>Metazoa</taxon>
        <taxon>Chordata</taxon>
        <taxon>Craniata</taxon>
        <taxon>Vertebrata</taxon>
        <taxon>Euteleostomi</taxon>
        <taxon>Actinopterygii</taxon>
        <taxon>Neopterygii</taxon>
        <taxon>Teleostei</taxon>
        <taxon>Neoteleostei</taxon>
        <taxon>Acanthomorphata</taxon>
        <taxon>Pelagiaria</taxon>
        <taxon>Scombriformes</taxon>
        <taxon>Scombridae</taxon>
        <taxon>Scomber</taxon>
    </lineage>
</organism>
<evidence type="ECO:0000313" key="2">
    <source>
        <dbReference type="Proteomes" id="UP001314229"/>
    </source>
</evidence>
<proteinExistence type="predicted"/>
<comment type="caution">
    <text evidence="1">The sequence shown here is derived from an EMBL/GenBank/DDBJ whole genome shotgun (WGS) entry which is preliminary data.</text>
</comment>